<gene>
    <name evidence="1" type="ORF">N7450_006509</name>
</gene>
<comment type="caution">
    <text evidence="1">The sequence shown here is derived from an EMBL/GenBank/DDBJ whole genome shotgun (WGS) entry which is preliminary data.</text>
</comment>
<name>A0AAD6GQ07_9EURO</name>
<keyword evidence="2" id="KW-1185">Reference proteome</keyword>
<sequence>MPPIHTESSQKSANQENKILLALSDLKDGRIKSICAAAKLYAILCSTL</sequence>
<protein>
    <submittedName>
        <fullName evidence="1">Uncharacterized protein</fullName>
    </submittedName>
</protein>
<proteinExistence type="predicted"/>
<organism evidence="1 2">
    <name type="scientific">Penicillium hetheringtonii</name>
    <dbReference type="NCBI Taxonomy" id="911720"/>
    <lineage>
        <taxon>Eukaryota</taxon>
        <taxon>Fungi</taxon>
        <taxon>Dikarya</taxon>
        <taxon>Ascomycota</taxon>
        <taxon>Pezizomycotina</taxon>
        <taxon>Eurotiomycetes</taxon>
        <taxon>Eurotiomycetidae</taxon>
        <taxon>Eurotiales</taxon>
        <taxon>Aspergillaceae</taxon>
        <taxon>Penicillium</taxon>
    </lineage>
</organism>
<dbReference type="Proteomes" id="UP001216150">
    <property type="component" value="Unassembled WGS sequence"/>
</dbReference>
<accession>A0AAD6GQ07</accession>
<evidence type="ECO:0000313" key="2">
    <source>
        <dbReference type="Proteomes" id="UP001216150"/>
    </source>
</evidence>
<dbReference type="AlphaFoldDB" id="A0AAD6GQ07"/>
<dbReference type="EMBL" id="JAQJAC010000005">
    <property type="protein sequence ID" value="KAJ5583845.1"/>
    <property type="molecule type" value="Genomic_DNA"/>
</dbReference>
<evidence type="ECO:0000313" key="1">
    <source>
        <dbReference type="EMBL" id="KAJ5583845.1"/>
    </source>
</evidence>
<reference evidence="1 2" key="1">
    <citation type="journal article" date="2023" name="IMA Fungus">
        <title>Comparative genomic study of the Penicillium genus elucidates a diverse pangenome and 15 lateral gene transfer events.</title>
        <authorList>
            <person name="Petersen C."/>
            <person name="Sorensen T."/>
            <person name="Nielsen M.R."/>
            <person name="Sondergaard T.E."/>
            <person name="Sorensen J.L."/>
            <person name="Fitzpatrick D.A."/>
            <person name="Frisvad J.C."/>
            <person name="Nielsen K.L."/>
        </authorList>
    </citation>
    <scope>NUCLEOTIDE SEQUENCE [LARGE SCALE GENOMIC DNA]</scope>
    <source>
        <strain evidence="1 2">IBT 29057</strain>
    </source>
</reference>